<proteinExistence type="predicted"/>
<name>A0AAV4MTI6_9ARAC</name>
<keyword evidence="2" id="KW-1185">Reference proteome</keyword>
<dbReference type="AlphaFoldDB" id="A0AAV4MTI6"/>
<protein>
    <submittedName>
        <fullName evidence="1">Uncharacterized protein</fullName>
    </submittedName>
</protein>
<evidence type="ECO:0000313" key="1">
    <source>
        <dbReference type="EMBL" id="GIX75703.1"/>
    </source>
</evidence>
<reference evidence="1 2" key="1">
    <citation type="submission" date="2021-06" db="EMBL/GenBank/DDBJ databases">
        <title>Caerostris darwini draft genome.</title>
        <authorList>
            <person name="Kono N."/>
            <person name="Arakawa K."/>
        </authorList>
    </citation>
    <scope>NUCLEOTIDE SEQUENCE [LARGE SCALE GENOMIC DNA]</scope>
</reference>
<organism evidence="1 2">
    <name type="scientific">Caerostris darwini</name>
    <dbReference type="NCBI Taxonomy" id="1538125"/>
    <lineage>
        <taxon>Eukaryota</taxon>
        <taxon>Metazoa</taxon>
        <taxon>Ecdysozoa</taxon>
        <taxon>Arthropoda</taxon>
        <taxon>Chelicerata</taxon>
        <taxon>Arachnida</taxon>
        <taxon>Araneae</taxon>
        <taxon>Araneomorphae</taxon>
        <taxon>Entelegynae</taxon>
        <taxon>Araneoidea</taxon>
        <taxon>Araneidae</taxon>
        <taxon>Caerostris</taxon>
    </lineage>
</organism>
<sequence>MLPRGWPLSALCSCKKKKKKRANFFVTPPSPLPWWVLSVISVYSGCDSAATRVFMQARLSADGPDLRAVIADCRSFWDGIAAEVFQNISQHIWWLFVG</sequence>
<comment type="caution">
    <text evidence="1">The sequence shown here is derived from an EMBL/GenBank/DDBJ whole genome shotgun (WGS) entry which is preliminary data.</text>
</comment>
<dbReference type="EMBL" id="BPLQ01000844">
    <property type="protein sequence ID" value="GIX75703.1"/>
    <property type="molecule type" value="Genomic_DNA"/>
</dbReference>
<gene>
    <name evidence="1" type="ORF">CDAR_378691</name>
</gene>
<dbReference type="Proteomes" id="UP001054837">
    <property type="component" value="Unassembled WGS sequence"/>
</dbReference>
<accession>A0AAV4MTI6</accession>
<evidence type="ECO:0000313" key="2">
    <source>
        <dbReference type="Proteomes" id="UP001054837"/>
    </source>
</evidence>